<proteinExistence type="predicted"/>
<protein>
    <submittedName>
        <fullName evidence="3">Uncharacterized protein</fullName>
    </submittedName>
</protein>
<dbReference type="Gene3D" id="3.90.10.10">
    <property type="entry name" value="Cytochrome C3"/>
    <property type="match status" value="1"/>
</dbReference>
<dbReference type="InterPro" id="IPR036280">
    <property type="entry name" value="Multihaem_cyt_sf"/>
</dbReference>
<feature type="region of interest" description="Disordered" evidence="1">
    <location>
        <begin position="262"/>
        <end position="281"/>
    </location>
</feature>
<keyword evidence="2" id="KW-0812">Transmembrane</keyword>
<feature type="compositionally biased region" description="Polar residues" evidence="1">
    <location>
        <begin position="269"/>
        <end position="281"/>
    </location>
</feature>
<sequence>MVTGDMGWNIYKLLGCAGLIMGLTLPVYSVAEVEGNCTMCHKYPGLGRMDSNGPGNENKIKRVFYINNNLFEKTYHGAIRCKSCHVDVTKIPHNGIKKVDCANICHIIDPSSNKPFTHRKIVKDFDTSVHGYRGSATRYKADLPMCKDCHSNKPYHEKHEKKEQAMTFLKVCEECHQSGDFTKRFYEHIIYRTTKRRSSKEVVRLCSTCHANKEIMDRHNLDVVIGFSNTFHAKALSYGNTEVPNCLNCHAPYALGFSPHRITSKKKPNSPTHPDNKLKTCSQSACHSDASKDFARGGYVHPSAEKIKSSTIMLSSETESKSMEQTRFQNTIIEWIQILYKILIILVIGGLGLHRLLDLHAFRRERNKGDH</sequence>
<dbReference type="AlphaFoldDB" id="A0A3B1BS61"/>
<dbReference type="SUPFAM" id="SSF48695">
    <property type="entry name" value="Multiheme cytochromes"/>
    <property type="match status" value="1"/>
</dbReference>
<evidence type="ECO:0000256" key="1">
    <source>
        <dbReference type="SAM" id="MobiDB-lite"/>
    </source>
</evidence>
<evidence type="ECO:0000313" key="3">
    <source>
        <dbReference type="EMBL" id="VAX07517.1"/>
    </source>
</evidence>
<name>A0A3B1BS61_9ZZZZ</name>
<keyword evidence="2" id="KW-0472">Membrane</keyword>
<reference evidence="3" key="1">
    <citation type="submission" date="2018-06" db="EMBL/GenBank/DDBJ databases">
        <authorList>
            <person name="Zhirakovskaya E."/>
        </authorList>
    </citation>
    <scope>NUCLEOTIDE SEQUENCE</scope>
</reference>
<gene>
    <name evidence="3" type="ORF">MNBD_GAMMA25-386</name>
</gene>
<evidence type="ECO:0000256" key="2">
    <source>
        <dbReference type="SAM" id="Phobius"/>
    </source>
</evidence>
<keyword evidence="2" id="KW-1133">Transmembrane helix</keyword>
<dbReference type="EMBL" id="UOFY01000017">
    <property type="protein sequence ID" value="VAX07517.1"/>
    <property type="molecule type" value="Genomic_DNA"/>
</dbReference>
<organism evidence="3">
    <name type="scientific">hydrothermal vent metagenome</name>
    <dbReference type="NCBI Taxonomy" id="652676"/>
    <lineage>
        <taxon>unclassified sequences</taxon>
        <taxon>metagenomes</taxon>
        <taxon>ecological metagenomes</taxon>
    </lineage>
</organism>
<accession>A0A3B1BS61</accession>
<feature type="transmembrane region" description="Helical" evidence="2">
    <location>
        <begin position="338"/>
        <end position="357"/>
    </location>
</feature>